<keyword evidence="2 7" id="KW-0813">Transport</keyword>
<dbReference type="Proteomes" id="UP000198290">
    <property type="component" value="Chromosome"/>
</dbReference>
<evidence type="ECO:0000256" key="8">
    <source>
        <dbReference type="SAM" id="SignalP"/>
    </source>
</evidence>
<dbReference type="GO" id="GO:0009279">
    <property type="term" value="C:cell outer membrane"/>
    <property type="evidence" value="ECO:0007669"/>
    <property type="project" value="UniProtKB-SubCell"/>
</dbReference>
<accession>A0A3G9GH89</accession>
<evidence type="ECO:0000256" key="1">
    <source>
        <dbReference type="ARBA" id="ARBA00004571"/>
    </source>
</evidence>
<keyword evidence="10" id="KW-0675">Receptor</keyword>
<proteinExistence type="inferred from homology"/>
<evidence type="ECO:0000256" key="3">
    <source>
        <dbReference type="ARBA" id="ARBA00022452"/>
    </source>
</evidence>
<organism evidence="10 11">
    <name type="scientific">Aquitalea magnusonii</name>
    <dbReference type="NCBI Taxonomy" id="332411"/>
    <lineage>
        <taxon>Bacteria</taxon>
        <taxon>Pseudomonadati</taxon>
        <taxon>Pseudomonadota</taxon>
        <taxon>Betaproteobacteria</taxon>
        <taxon>Neisseriales</taxon>
        <taxon>Chromobacteriaceae</taxon>
        <taxon>Aquitalea</taxon>
    </lineage>
</organism>
<dbReference type="AlphaFoldDB" id="A0A3G9GH89"/>
<dbReference type="Pfam" id="PF07660">
    <property type="entry name" value="STN"/>
    <property type="match status" value="1"/>
</dbReference>
<reference evidence="11" key="3">
    <citation type="journal article" date="2017" name="Plant Physiol. Biochem.">
        <title>Differential oxidative and antioxidative response of duckweed Lemna minor toward plant growth promoting/inhibiting bacteria.</title>
        <authorList>
            <person name="Ishizawa H."/>
            <person name="Kuroda M."/>
            <person name="Morikawa M."/>
            <person name="Ike M."/>
        </authorList>
    </citation>
    <scope>NUCLEOTIDE SEQUENCE [LARGE SCALE GENOMIC DNA]</scope>
    <source>
        <strain evidence="11">H3</strain>
    </source>
</reference>
<keyword evidence="4 7" id="KW-0812">Transmembrane</keyword>
<dbReference type="KEGG" id="amah:DLM_3653"/>
<dbReference type="SMART" id="SM00965">
    <property type="entry name" value="STN"/>
    <property type="match status" value="1"/>
</dbReference>
<evidence type="ECO:0000256" key="4">
    <source>
        <dbReference type="ARBA" id="ARBA00022692"/>
    </source>
</evidence>
<comment type="similarity">
    <text evidence="7">Belongs to the TonB-dependent receptor family.</text>
</comment>
<evidence type="ECO:0000313" key="11">
    <source>
        <dbReference type="Proteomes" id="UP000198290"/>
    </source>
</evidence>
<feature type="domain" description="Secretin/TonB short N-terminal" evidence="9">
    <location>
        <begin position="60"/>
        <end position="111"/>
    </location>
</feature>
<sequence length="928" mass="102701">MTQLSLALQPLCYGLTALASLGPTTAWAQAASLPSDRHTVQLPAGQLAATLARYAADVGVILAFDAQLLAGRQSPALSGQFTVAEGFARLLEATPYRVERVADQRYRLVQRPSSSAEKEPAMLEPVVVTAPLLRTPGKLDQQMLQLLPAANGDLTSQLRINPNIQFDEAQLSSATGGEISPAEISIHGAKPYQNEMLVDGLSIANDLDPGNKIVTTNPEYIPGQAQALAYDSSQLCNARVLDSNVPAEYGRFTGGVVEAELCRARKKLGGSVSIGYTSSAWSEQIIDPKRQSAFEQSSDADNQPRYRKWTYKANVEARPSEDWGVVVSAVRRESEIPLKRFSTDNSSNVVSQEVTQTRRMDALAIKADWSPKDSPHSGDITFSYAPSENGYFIADGKDSDYQIRSGGVALSGRLVSELGDVTLNQQLSLMQNEQSRRSDADYYRAWRWSTAKNWGDASKSNPSSIEGAWGDVDQTLRTVNYKLGASFDLAGDSALSHKIGTGIDIKHQTAEYLRLSTTRYWLTASNLPTSGAMASCQYADGSVDTEGCSATATQTQGRGQYFRRLITYQAGGAEMEALSSAAYIDDQMRWRDWQLRLGLRADHDTLTRDFNLAPRSSLTWEAAPGLSLNAGANRYYGRSLLAYALQDQIHTLQYTQTRPSNSLVWSSPVQSKTTNRLSDIDSPYDDEATVGFSWEPDWAGGLFDVRLTRRDGKEQIVKRLVTGQSECASSQCYMYTNQGSSQTRDFTLSWSSRTPWRLGNSRTSFWLAFNKSDVKSNYSSYADTYSSDKAADEIIQYDGKFIRYSDMPADNYNRPWTLRLGAITSLPAYSLSISNLLRIRDGYQQMLQDGSTTYQGRTVDVWRKTTLPRSLTLDTVIAWNPRISGDQRAQVKLSIENLTNRKNMLSVSDSYATYERGRTFTLELGYQF</sequence>
<dbReference type="InterPro" id="IPR011662">
    <property type="entry name" value="Secretin/TonB_short_N"/>
</dbReference>
<gene>
    <name evidence="10" type="ORF">DLM_3653</name>
</gene>
<evidence type="ECO:0000256" key="2">
    <source>
        <dbReference type="ARBA" id="ARBA00022448"/>
    </source>
</evidence>
<name>A0A3G9GH89_9NEIS</name>
<dbReference type="Gene3D" id="3.55.50.30">
    <property type="match status" value="1"/>
</dbReference>
<dbReference type="InterPro" id="IPR036942">
    <property type="entry name" value="Beta-barrel_TonB_sf"/>
</dbReference>
<keyword evidence="3 7" id="KW-1134">Transmembrane beta strand</keyword>
<feature type="chain" id="PRO_5017949438" evidence="8">
    <location>
        <begin position="29"/>
        <end position="928"/>
    </location>
</feature>
<protein>
    <submittedName>
        <fullName evidence="10">Iron siderophore receptor protein</fullName>
    </submittedName>
</protein>
<keyword evidence="5 7" id="KW-0472">Membrane</keyword>
<reference evidence="10 11" key="2">
    <citation type="journal article" date="2017" name="Genome Announc.">
        <title>Draft genome sequence of Aquitalea magnusonii strain H3, a plant growth-promoting bacterium of duckweed Lemna minor.</title>
        <authorList>
            <person name="Ishizawa H."/>
            <person name="Kuroda M."/>
            <person name="Ike M."/>
        </authorList>
    </citation>
    <scope>NUCLEOTIDE SEQUENCE [LARGE SCALE GENOMIC DNA]</scope>
    <source>
        <strain evidence="10 11">H3</strain>
    </source>
</reference>
<keyword evidence="11" id="KW-1185">Reference proteome</keyword>
<keyword evidence="8" id="KW-0732">Signal</keyword>
<reference evidence="11" key="1">
    <citation type="journal article" date="2017" name="Biotechnol. Biofuels">
        <title>Evaluation of environmental bacterial communities as a factor affecting the growth of duckweed Lemna minor.</title>
        <authorList>
            <person name="Ishizawa H."/>
            <person name="Kuroda M."/>
            <person name="Morikawa M."/>
            <person name="Ike M."/>
        </authorList>
    </citation>
    <scope>NUCLEOTIDE SEQUENCE [LARGE SCALE GENOMIC DNA]</scope>
    <source>
        <strain evidence="11">H3</strain>
    </source>
</reference>
<evidence type="ECO:0000256" key="7">
    <source>
        <dbReference type="PROSITE-ProRule" id="PRU01360"/>
    </source>
</evidence>
<evidence type="ECO:0000256" key="6">
    <source>
        <dbReference type="ARBA" id="ARBA00023237"/>
    </source>
</evidence>
<comment type="subcellular location">
    <subcellularLocation>
        <location evidence="1 7">Cell outer membrane</location>
        <topology evidence="1 7">Multi-pass membrane protein</topology>
    </subcellularLocation>
</comment>
<dbReference type="SUPFAM" id="SSF56935">
    <property type="entry name" value="Porins"/>
    <property type="match status" value="1"/>
</dbReference>
<feature type="signal peptide" evidence="8">
    <location>
        <begin position="1"/>
        <end position="28"/>
    </location>
</feature>
<dbReference type="EMBL" id="AP018823">
    <property type="protein sequence ID" value="BBF87238.1"/>
    <property type="molecule type" value="Genomic_DNA"/>
</dbReference>
<evidence type="ECO:0000256" key="5">
    <source>
        <dbReference type="ARBA" id="ARBA00023136"/>
    </source>
</evidence>
<dbReference type="Gene3D" id="2.40.170.20">
    <property type="entry name" value="TonB-dependent receptor, beta-barrel domain"/>
    <property type="match status" value="1"/>
</dbReference>
<evidence type="ECO:0000313" key="10">
    <source>
        <dbReference type="EMBL" id="BBF87238.1"/>
    </source>
</evidence>
<dbReference type="InterPro" id="IPR039426">
    <property type="entry name" value="TonB-dep_rcpt-like"/>
</dbReference>
<dbReference type="PROSITE" id="PS52016">
    <property type="entry name" value="TONB_DEPENDENT_REC_3"/>
    <property type="match status" value="1"/>
</dbReference>
<evidence type="ECO:0000259" key="9">
    <source>
        <dbReference type="SMART" id="SM00965"/>
    </source>
</evidence>
<keyword evidence="6 7" id="KW-0998">Cell outer membrane</keyword>